<gene>
    <name evidence="1" type="ORF">EYF80_030476</name>
</gene>
<dbReference type="AlphaFoldDB" id="A0A4Z2H0J8"/>
<name>A0A4Z2H0J8_9TELE</name>
<proteinExistence type="predicted"/>
<comment type="caution">
    <text evidence="1">The sequence shown here is derived from an EMBL/GenBank/DDBJ whole genome shotgun (WGS) entry which is preliminary data.</text>
</comment>
<accession>A0A4Z2H0J8</accession>
<dbReference type="Proteomes" id="UP000314294">
    <property type="component" value="Unassembled WGS sequence"/>
</dbReference>
<evidence type="ECO:0000313" key="1">
    <source>
        <dbReference type="EMBL" id="TNN59289.1"/>
    </source>
</evidence>
<reference evidence="1 2" key="1">
    <citation type="submission" date="2019-03" db="EMBL/GenBank/DDBJ databases">
        <title>First draft genome of Liparis tanakae, snailfish: a comprehensive survey of snailfish specific genes.</title>
        <authorList>
            <person name="Kim W."/>
            <person name="Song I."/>
            <person name="Jeong J.-H."/>
            <person name="Kim D."/>
            <person name="Kim S."/>
            <person name="Ryu S."/>
            <person name="Song J.Y."/>
            <person name="Lee S.K."/>
        </authorList>
    </citation>
    <scope>NUCLEOTIDE SEQUENCE [LARGE SCALE GENOMIC DNA]</scope>
    <source>
        <tissue evidence="1">Muscle</tissue>
    </source>
</reference>
<organism evidence="1 2">
    <name type="scientific">Liparis tanakae</name>
    <name type="common">Tanaka's snailfish</name>
    <dbReference type="NCBI Taxonomy" id="230148"/>
    <lineage>
        <taxon>Eukaryota</taxon>
        <taxon>Metazoa</taxon>
        <taxon>Chordata</taxon>
        <taxon>Craniata</taxon>
        <taxon>Vertebrata</taxon>
        <taxon>Euteleostomi</taxon>
        <taxon>Actinopterygii</taxon>
        <taxon>Neopterygii</taxon>
        <taxon>Teleostei</taxon>
        <taxon>Neoteleostei</taxon>
        <taxon>Acanthomorphata</taxon>
        <taxon>Eupercaria</taxon>
        <taxon>Perciformes</taxon>
        <taxon>Cottioidei</taxon>
        <taxon>Cottales</taxon>
        <taxon>Liparidae</taxon>
        <taxon>Liparis</taxon>
    </lineage>
</organism>
<dbReference type="EMBL" id="SRLO01000359">
    <property type="protein sequence ID" value="TNN59289.1"/>
    <property type="molecule type" value="Genomic_DNA"/>
</dbReference>
<dbReference type="OrthoDB" id="8823624at2759"/>
<evidence type="ECO:0000313" key="2">
    <source>
        <dbReference type="Proteomes" id="UP000314294"/>
    </source>
</evidence>
<keyword evidence="2" id="KW-1185">Reference proteome</keyword>
<sequence length="123" mass="13753">MSKPARVQQSDQCDVSVRHSVRLRHLKLPHLTNNMGNCTSRRLRSRWKLQHPKSGRPAHIHPAEDVLYASINHSTAKASRRTTSPADDECAYATVHVPEALQPELVSECSSKDEGADEYVLMG</sequence>
<protein>
    <submittedName>
        <fullName evidence="1">Uncharacterized protein</fullName>
    </submittedName>
</protein>